<reference evidence="2 3" key="1">
    <citation type="journal article" date="2019" name="Nat. Ecol. Evol.">
        <title>Megaphylogeny resolves global patterns of mushroom evolution.</title>
        <authorList>
            <person name="Varga T."/>
            <person name="Krizsan K."/>
            <person name="Foldi C."/>
            <person name="Dima B."/>
            <person name="Sanchez-Garcia M."/>
            <person name="Sanchez-Ramirez S."/>
            <person name="Szollosi G.J."/>
            <person name="Szarkandi J.G."/>
            <person name="Papp V."/>
            <person name="Albert L."/>
            <person name="Andreopoulos W."/>
            <person name="Angelini C."/>
            <person name="Antonin V."/>
            <person name="Barry K.W."/>
            <person name="Bougher N.L."/>
            <person name="Buchanan P."/>
            <person name="Buyck B."/>
            <person name="Bense V."/>
            <person name="Catcheside P."/>
            <person name="Chovatia M."/>
            <person name="Cooper J."/>
            <person name="Damon W."/>
            <person name="Desjardin D."/>
            <person name="Finy P."/>
            <person name="Geml J."/>
            <person name="Haridas S."/>
            <person name="Hughes K."/>
            <person name="Justo A."/>
            <person name="Karasinski D."/>
            <person name="Kautmanova I."/>
            <person name="Kiss B."/>
            <person name="Kocsube S."/>
            <person name="Kotiranta H."/>
            <person name="LaButti K.M."/>
            <person name="Lechner B.E."/>
            <person name="Liimatainen K."/>
            <person name="Lipzen A."/>
            <person name="Lukacs Z."/>
            <person name="Mihaltcheva S."/>
            <person name="Morgado L.N."/>
            <person name="Niskanen T."/>
            <person name="Noordeloos M.E."/>
            <person name="Ohm R.A."/>
            <person name="Ortiz-Santana B."/>
            <person name="Ovrebo C."/>
            <person name="Racz N."/>
            <person name="Riley R."/>
            <person name="Savchenko A."/>
            <person name="Shiryaev A."/>
            <person name="Soop K."/>
            <person name="Spirin V."/>
            <person name="Szebenyi C."/>
            <person name="Tomsovsky M."/>
            <person name="Tulloss R.E."/>
            <person name="Uehling J."/>
            <person name="Grigoriev I.V."/>
            <person name="Vagvolgyi C."/>
            <person name="Papp T."/>
            <person name="Martin F.M."/>
            <person name="Miettinen O."/>
            <person name="Hibbett D.S."/>
            <person name="Nagy L.G."/>
        </authorList>
    </citation>
    <scope>NUCLEOTIDE SEQUENCE [LARGE SCALE GENOMIC DNA]</scope>
    <source>
        <strain evidence="2 3">HHB13444</strain>
    </source>
</reference>
<proteinExistence type="predicted"/>
<protein>
    <submittedName>
        <fullName evidence="2">Uncharacterized protein</fullName>
    </submittedName>
</protein>
<evidence type="ECO:0000256" key="1">
    <source>
        <dbReference type="SAM" id="MobiDB-lite"/>
    </source>
</evidence>
<organism evidence="2 3">
    <name type="scientific">Polyporus arcularius HHB13444</name>
    <dbReference type="NCBI Taxonomy" id="1314778"/>
    <lineage>
        <taxon>Eukaryota</taxon>
        <taxon>Fungi</taxon>
        <taxon>Dikarya</taxon>
        <taxon>Basidiomycota</taxon>
        <taxon>Agaricomycotina</taxon>
        <taxon>Agaricomycetes</taxon>
        <taxon>Polyporales</taxon>
        <taxon>Polyporaceae</taxon>
        <taxon>Polyporus</taxon>
    </lineage>
</organism>
<feature type="region of interest" description="Disordered" evidence="1">
    <location>
        <begin position="565"/>
        <end position="589"/>
    </location>
</feature>
<dbReference type="Proteomes" id="UP000308197">
    <property type="component" value="Unassembled WGS sequence"/>
</dbReference>
<dbReference type="EMBL" id="ML211469">
    <property type="protein sequence ID" value="TFK82594.1"/>
    <property type="molecule type" value="Genomic_DNA"/>
</dbReference>
<dbReference type="Gene3D" id="3.80.10.10">
    <property type="entry name" value="Ribonuclease Inhibitor"/>
    <property type="match status" value="1"/>
</dbReference>
<evidence type="ECO:0000313" key="3">
    <source>
        <dbReference type="Proteomes" id="UP000308197"/>
    </source>
</evidence>
<dbReference type="InParanoid" id="A0A5C3NZ07"/>
<gene>
    <name evidence="2" type="ORF">K466DRAFT_530188</name>
</gene>
<dbReference type="SUPFAM" id="SSF52047">
    <property type="entry name" value="RNI-like"/>
    <property type="match status" value="1"/>
</dbReference>
<sequence length="589" mass="66981">MYPNSKTLQGIVSVLCPRDSQKDTAQPNLPRRHHDERTSVPACRTQLPTLDELNADVLRLIALQLPGSSLRDFGSLKEFASCSRALRQVASPILFYCCHRRNPEYRYPPEAIRPFIRHLKYTGRFDDDESRETFETLLDYLVSVTTLTFRSPRSVPWDVIKSCSNRPRITSLTFRPGAGFTRADRQYPVEDPECPAICLTSFSYVQVLWREIQGSNLRTMGRTKDLSPRFAREAAALSALVPKLHSTVEQLILPMETSPLLDMAALPWPHLRELTIYGRYLSGAQVESLPVLLSSLRELQSLAIRICRHSTIGRAPILGHHSSPSSVLSGLCSLIVAYPDPDDDILSVNTDSLRHLSLTDWPRYYNHIGYGAHYGQRWSSPILSPAECLSVLRRMDLPELSSLELVYLADGAGSDDDLLQYIVSAFPKLAHLELHRYRTDRKEEVDHTHIARILASARALRTLRLNLDFRGDHGPYCGDYAVRKKWWDTFKGTLGWEIVDIVQDCPLLGCVEILYHGAPTATWVEFHPQRCAEPRFVLSYDDDHRDSELMPYTWFEIFSTGPWSGDPEWELTPPPEDPPQDPDSRAMTD</sequence>
<name>A0A5C3NZ07_9APHY</name>
<feature type="region of interest" description="Disordered" evidence="1">
    <location>
        <begin position="20"/>
        <end position="40"/>
    </location>
</feature>
<keyword evidence="3" id="KW-1185">Reference proteome</keyword>
<accession>A0A5C3NZ07</accession>
<dbReference type="InterPro" id="IPR032675">
    <property type="entry name" value="LRR_dom_sf"/>
</dbReference>
<evidence type="ECO:0000313" key="2">
    <source>
        <dbReference type="EMBL" id="TFK82594.1"/>
    </source>
</evidence>
<dbReference type="AlphaFoldDB" id="A0A5C3NZ07"/>